<keyword evidence="2" id="KW-1185">Reference proteome</keyword>
<reference evidence="1" key="1">
    <citation type="submission" date="2020-02" db="EMBL/GenBank/DDBJ databases">
        <title>A new Streptomyces sp. for controlling soil-borne diseases.</title>
        <authorList>
            <person name="Li X."/>
            <person name="Tian Y."/>
            <person name="Gao K."/>
        </authorList>
    </citation>
    <scope>NUCLEOTIDE SEQUENCE [LARGE SCALE GENOMIC DNA]</scope>
    <source>
        <strain evidence="1">0250</strain>
    </source>
</reference>
<evidence type="ECO:0000313" key="1">
    <source>
        <dbReference type="EMBL" id="NEW77727.1"/>
    </source>
</evidence>
<dbReference type="Proteomes" id="UP000476310">
    <property type="component" value="Unassembled WGS sequence"/>
</dbReference>
<organism evidence="1 2">
    <name type="scientific">Streptomyces rhizosphaericus</name>
    <dbReference type="NCBI Taxonomy" id="114699"/>
    <lineage>
        <taxon>Bacteria</taxon>
        <taxon>Bacillati</taxon>
        <taxon>Actinomycetota</taxon>
        <taxon>Actinomycetes</taxon>
        <taxon>Kitasatosporales</taxon>
        <taxon>Streptomycetaceae</taxon>
        <taxon>Streptomyces</taxon>
        <taxon>Streptomyces violaceusniger group</taxon>
    </lineage>
</organism>
<proteinExistence type="predicted"/>
<evidence type="ECO:0000313" key="2">
    <source>
        <dbReference type="Proteomes" id="UP000476310"/>
    </source>
</evidence>
<name>A0A6G4AZ38_9ACTN</name>
<comment type="caution">
    <text evidence="1">The sequence shown here is derived from an EMBL/GenBank/DDBJ whole genome shotgun (WGS) entry which is preliminary data.</text>
</comment>
<dbReference type="EMBL" id="JAAIKT010000144">
    <property type="protein sequence ID" value="NEW77727.1"/>
    <property type="molecule type" value="Genomic_DNA"/>
</dbReference>
<dbReference type="RefSeq" id="WP_164437280.1">
    <property type="nucleotide sequence ID" value="NZ_JAAIKT010000144.1"/>
</dbReference>
<dbReference type="AlphaFoldDB" id="A0A6G4AZ38"/>
<gene>
    <name evidence="1" type="ORF">G4H13_47350</name>
</gene>
<accession>A0A6G4AZ38</accession>
<protein>
    <submittedName>
        <fullName evidence="1">Uncharacterized protein</fullName>
    </submittedName>
</protein>
<sequence>MRTVAIEEEFDLDLKEEMLENSVEVSSATGTCATFCWVTCGCLASE</sequence>